<dbReference type="SUPFAM" id="SSF82602">
    <property type="entry name" value="Nuclease A inhibitor (NuiA)"/>
    <property type="match status" value="1"/>
</dbReference>
<dbReference type="STRING" id="1920490.GCA_001895925_01070"/>
<reference evidence="1 2" key="1">
    <citation type="submission" date="2018-02" db="EMBL/GenBank/DDBJ databases">
        <authorList>
            <person name="Cohen D.B."/>
            <person name="Kent A.D."/>
        </authorList>
    </citation>
    <scope>NUCLEOTIDE SEQUENCE [LARGE SCALE GENOMIC DNA]</scope>
    <source>
        <strain evidence="1 2">ULC007</strain>
    </source>
</reference>
<protein>
    <submittedName>
        <fullName evidence="1">Nuclease</fullName>
    </submittedName>
</protein>
<organism evidence="1 2">
    <name type="scientific">Phormidesmis priestleyi ULC007</name>
    <dbReference type="NCBI Taxonomy" id="1920490"/>
    <lineage>
        <taxon>Bacteria</taxon>
        <taxon>Bacillati</taxon>
        <taxon>Cyanobacteriota</taxon>
        <taxon>Cyanophyceae</taxon>
        <taxon>Leptolyngbyales</taxon>
        <taxon>Leptolyngbyaceae</taxon>
        <taxon>Phormidesmis</taxon>
    </lineage>
</organism>
<evidence type="ECO:0000313" key="1">
    <source>
        <dbReference type="EMBL" id="PSB18197.1"/>
    </source>
</evidence>
<reference evidence="1 2" key="2">
    <citation type="submission" date="2018-03" db="EMBL/GenBank/DDBJ databases">
        <title>The ancient ancestry and fast evolution of plastids.</title>
        <authorList>
            <person name="Moore K.R."/>
            <person name="Magnabosco C."/>
            <person name="Momper L."/>
            <person name="Gold D.A."/>
            <person name="Bosak T."/>
            <person name="Fournier G.P."/>
        </authorList>
    </citation>
    <scope>NUCLEOTIDE SEQUENCE [LARGE SCALE GENOMIC DNA]</scope>
    <source>
        <strain evidence="1 2">ULC007</strain>
    </source>
</reference>
<keyword evidence="2" id="KW-1185">Reference proteome</keyword>
<gene>
    <name evidence="1" type="ORF">C7B65_15950</name>
</gene>
<proteinExistence type="predicted"/>
<evidence type="ECO:0000313" key="2">
    <source>
        <dbReference type="Proteomes" id="UP000238634"/>
    </source>
</evidence>
<dbReference type="EMBL" id="PVWG01000019">
    <property type="protein sequence ID" value="PSB18197.1"/>
    <property type="molecule type" value="Genomic_DNA"/>
</dbReference>
<sequence>MTQDSSDLITQLKAACDNLLWITESEHPFEAFCWQDQTASDLTDEQLLELTHHSIDTIVKTVDLDSFFEFVTQSQDWYSDEEIETMKKYQQLVATLKQHLTHLKVYRLGEIQLDIYIIGQTPNSHLAGITTKAVET</sequence>
<dbReference type="RefSeq" id="WP_073073267.1">
    <property type="nucleotide sequence ID" value="NZ_MPPI01000021.1"/>
</dbReference>
<dbReference type="Gene3D" id="3.40.1460.10">
    <property type="entry name" value="Nuclease A inhibitor-like"/>
    <property type="match status" value="1"/>
</dbReference>
<dbReference type="InterPro" id="IPR012489">
    <property type="entry name" value="NucleaseA_inhib-like"/>
</dbReference>
<dbReference type="InterPro" id="IPR036587">
    <property type="entry name" value="NucleaseA_inhib-like_sf"/>
</dbReference>
<dbReference type="AlphaFoldDB" id="A0A2T1DCK8"/>
<dbReference type="Proteomes" id="UP000238634">
    <property type="component" value="Unassembled WGS sequence"/>
</dbReference>
<accession>A0A2T1DCK8</accession>
<name>A0A2T1DCK8_9CYAN</name>
<dbReference type="OrthoDB" id="574253at2"/>
<comment type="caution">
    <text evidence="1">The sequence shown here is derived from an EMBL/GenBank/DDBJ whole genome shotgun (WGS) entry which is preliminary data.</text>
</comment>
<dbReference type="Pfam" id="PF07924">
    <property type="entry name" value="NuiA"/>
    <property type="match status" value="1"/>
</dbReference>